<reference evidence="3 4" key="1">
    <citation type="journal article" date="2019" name="Nat. Ecol. Evol.">
        <title>Megaphylogeny resolves global patterns of mushroom evolution.</title>
        <authorList>
            <person name="Varga T."/>
            <person name="Krizsan K."/>
            <person name="Foldi C."/>
            <person name="Dima B."/>
            <person name="Sanchez-Garcia M."/>
            <person name="Sanchez-Ramirez S."/>
            <person name="Szollosi G.J."/>
            <person name="Szarkandi J.G."/>
            <person name="Papp V."/>
            <person name="Albert L."/>
            <person name="Andreopoulos W."/>
            <person name="Angelini C."/>
            <person name="Antonin V."/>
            <person name="Barry K.W."/>
            <person name="Bougher N.L."/>
            <person name="Buchanan P."/>
            <person name="Buyck B."/>
            <person name="Bense V."/>
            <person name="Catcheside P."/>
            <person name="Chovatia M."/>
            <person name="Cooper J."/>
            <person name="Damon W."/>
            <person name="Desjardin D."/>
            <person name="Finy P."/>
            <person name="Geml J."/>
            <person name="Haridas S."/>
            <person name="Hughes K."/>
            <person name="Justo A."/>
            <person name="Karasinski D."/>
            <person name="Kautmanova I."/>
            <person name="Kiss B."/>
            <person name="Kocsube S."/>
            <person name="Kotiranta H."/>
            <person name="LaButti K.M."/>
            <person name="Lechner B.E."/>
            <person name="Liimatainen K."/>
            <person name="Lipzen A."/>
            <person name="Lukacs Z."/>
            <person name="Mihaltcheva S."/>
            <person name="Morgado L.N."/>
            <person name="Niskanen T."/>
            <person name="Noordeloos M.E."/>
            <person name="Ohm R.A."/>
            <person name="Ortiz-Santana B."/>
            <person name="Ovrebo C."/>
            <person name="Racz N."/>
            <person name="Riley R."/>
            <person name="Savchenko A."/>
            <person name="Shiryaev A."/>
            <person name="Soop K."/>
            <person name="Spirin V."/>
            <person name="Szebenyi C."/>
            <person name="Tomsovsky M."/>
            <person name="Tulloss R.E."/>
            <person name="Uehling J."/>
            <person name="Grigoriev I.V."/>
            <person name="Vagvolgyi C."/>
            <person name="Papp T."/>
            <person name="Martin F.M."/>
            <person name="Miettinen O."/>
            <person name="Hibbett D.S."/>
            <person name="Nagy L.G."/>
        </authorList>
    </citation>
    <scope>NUCLEOTIDE SEQUENCE [LARGE SCALE GENOMIC DNA]</scope>
    <source>
        <strain evidence="3 4">HHB13444</strain>
    </source>
</reference>
<keyword evidence="2" id="KW-0472">Membrane</keyword>
<keyword evidence="2" id="KW-1133">Transmembrane helix</keyword>
<evidence type="ECO:0000256" key="1">
    <source>
        <dbReference type="SAM" id="MobiDB-lite"/>
    </source>
</evidence>
<evidence type="ECO:0008006" key="5">
    <source>
        <dbReference type="Google" id="ProtNLM"/>
    </source>
</evidence>
<dbReference type="Proteomes" id="UP000308197">
    <property type="component" value="Unassembled WGS sequence"/>
</dbReference>
<sequence>MPSTPPSPTPGPSVLVVVALVVALCILCLGPAAVILIHRLRRHSIRKSDVKVCVKDHRNVRLPPTSTGYGRIPDDLQVPARVKIAPSSPLRDSLLGTAIGQLSWPEAGKAKAKRTPLAPIPEEVVDIEATAGLPRLPDVAVEADPETAMSFPEWVRPHLAEFREQAQKKWNVYIPGTGLVAAASSLQTAAAIPDIVVHSPTETQLHPAHSAGSVYSQDSWDDDHSRAFHAPPSPGTPELDASLGASSPDIDSPDLETPKHEYQLPLQLQASLSPAVRKADMSSEASFYWPLLRSFSATAHLQVSSATWNGPVREDVEATTSSWSSGQPFVLCSRASASTTAQSRRSTTVFGESSRSATVGLGLKSGTSGTFSTSTSLREALDLWAQALKTCEPPAFRAATDFHGRLANRTTRGHPVHGYRYL</sequence>
<evidence type="ECO:0000313" key="4">
    <source>
        <dbReference type="Proteomes" id="UP000308197"/>
    </source>
</evidence>
<dbReference type="EMBL" id="ML211583">
    <property type="protein sequence ID" value="TFK81594.1"/>
    <property type="molecule type" value="Genomic_DNA"/>
</dbReference>
<evidence type="ECO:0000313" key="3">
    <source>
        <dbReference type="EMBL" id="TFK81594.1"/>
    </source>
</evidence>
<dbReference type="InParanoid" id="A0A5C3NW65"/>
<name>A0A5C3NW65_9APHY</name>
<evidence type="ECO:0000256" key="2">
    <source>
        <dbReference type="SAM" id="Phobius"/>
    </source>
</evidence>
<keyword evidence="4" id="KW-1185">Reference proteome</keyword>
<protein>
    <recommendedName>
        <fullName evidence="5">Transmembrane protein</fullName>
    </recommendedName>
</protein>
<gene>
    <name evidence="3" type="ORF">K466DRAFT_604372</name>
</gene>
<proteinExistence type="predicted"/>
<keyword evidence="2" id="KW-0812">Transmembrane</keyword>
<organism evidence="3 4">
    <name type="scientific">Polyporus arcularius HHB13444</name>
    <dbReference type="NCBI Taxonomy" id="1314778"/>
    <lineage>
        <taxon>Eukaryota</taxon>
        <taxon>Fungi</taxon>
        <taxon>Dikarya</taxon>
        <taxon>Basidiomycota</taxon>
        <taxon>Agaricomycotina</taxon>
        <taxon>Agaricomycetes</taxon>
        <taxon>Polyporales</taxon>
        <taxon>Polyporaceae</taxon>
        <taxon>Polyporus</taxon>
    </lineage>
</organism>
<feature type="transmembrane region" description="Helical" evidence="2">
    <location>
        <begin position="12"/>
        <end position="37"/>
    </location>
</feature>
<feature type="region of interest" description="Disordered" evidence="1">
    <location>
        <begin position="203"/>
        <end position="257"/>
    </location>
</feature>
<accession>A0A5C3NW65</accession>
<dbReference type="AlphaFoldDB" id="A0A5C3NW65"/>